<keyword evidence="4" id="KW-0521">NADP</keyword>
<dbReference type="PRINTS" id="PR00420">
    <property type="entry name" value="RNGMNOXGNASE"/>
</dbReference>
<organism evidence="8">
    <name type="scientific">Attheya septentrionalis</name>
    <dbReference type="NCBI Taxonomy" id="420275"/>
    <lineage>
        <taxon>Eukaryota</taxon>
        <taxon>Sar</taxon>
        <taxon>Stramenopiles</taxon>
        <taxon>Ochrophyta</taxon>
        <taxon>Bacillariophyta</taxon>
        <taxon>Coscinodiscophyceae</taxon>
        <taxon>Chaetocerotophycidae</taxon>
        <taxon>Chaetocerotales</taxon>
        <taxon>Attheyaceae</taxon>
        <taxon>Attheya</taxon>
    </lineage>
</organism>
<dbReference type="Gene3D" id="3.50.50.60">
    <property type="entry name" value="FAD/NAD(P)-binding domain"/>
    <property type="match status" value="1"/>
</dbReference>
<proteinExistence type="predicted"/>
<evidence type="ECO:0000256" key="6">
    <source>
        <dbReference type="ARBA" id="ARBA00023033"/>
    </source>
</evidence>
<keyword evidence="6" id="KW-0503">Monooxygenase</keyword>
<protein>
    <recommendedName>
        <fullName evidence="7">FAD-binding domain-containing protein</fullName>
    </recommendedName>
</protein>
<dbReference type="InterPro" id="IPR036188">
    <property type="entry name" value="FAD/NAD-bd_sf"/>
</dbReference>
<gene>
    <name evidence="8" type="ORF">ASEP1449_LOCUS17024</name>
</gene>
<dbReference type="Pfam" id="PF01494">
    <property type="entry name" value="FAD_binding_3"/>
    <property type="match status" value="1"/>
</dbReference>
<keyword evidence="3" id="KW-0274">FAD</keyword>
<evidence type="ECO:0000259" key="7">
    <source>
        <dbReference type="Pfam" id="PF01494"/>
    </source>
</evidence>
<evidence type="ECO:0000256" key="4">
    <source>
        <dbReference type="ARBA" id="ARBA00022857"/>
    </source>
</evidence>
<evidence type="ECO:0000313" key="8">
    <source>
        <dbReference type="EMBL" id="CAD9825190.1"/>
    </source>
</evidence>
<name>A0A7S2XRS9_9STRA</name>
<dbReference type="GO" id="GO:0004502">
    <property type="term" value="F:kynurenine 3-monooxygenase activity"/>
    <property type="evidence" value="ECO:0007669"/>
    <property type="project" value="TreeGrafter"/>
</dbReference>
<evidence type="ECO:0000256" key="1">
    <source>
        <dbReference type="ARBA" id="ARBA00001974"/>
    </source>
</evidence>
<dbReference type="GO" id="GO:0070189">
    <property type="term" value="P:kynurenine metabolic process"/>
    <property type="evidence" value="ECO:0007669"/>
    <property type="project" value="TreeGrafter"/>
</dbReference>
<dbReference type="InterPro" id="IPR002938">
    <property type="entry name" value="FAD-bd"/>
</dbReference>
<dbReference type="PANTHER" id="PTHR46028:SF2">
    <property type="entry name" value="KYNURENINE 3-MONOOXYGENASE"/>
    <property type="match status" value="1"/>
</dbReference>
<dbReference type="GO" id="GO:0071949">
    <property type="term" value="F:FAD binding"/>
    <property type="evidence" value="ECO:0007669"/>
    <property type="project" value="InterPro"/>
</dbReference>
<evidence type="ECO:0000256" key="2">
    <source>
        <dbReference type="ARBA" id="ARBA00022630"/>
    </source>
</evidence>
<evidence type="ECO:0000256" key="5">
    <source>
        <dbReference type="ARBA" id="ARBA00023002"/>
    </source>
</evidence>
<feature type="domain" description="FAD-binding" evidence="7">
    <location>
        <begin position="5"/>
        <end position="369"/>
    </location>
</feature>
<sequence>MMKRAIIIGAGPAGIATAAFLAEDGWVCDVYEAGTEEIATQASDEYMDRAYGLSLQDRSINVMERIHATEDVLRAGAYWRKGSVFHLPHVQRPMFRQENFKTLSCLRTELVCGLLRTVRRKWKHQVRFHWECPVVQLCLNKEGTNVMVLIGNKKLNEASAAQSADLIVCADGANSNIGRRDLAILDPTFHFKTTPSGLVGKSILFDKDEEWTPDPDSLHFIHGKSGILLLGRDNGPRPSFRPGISSILIYPQSSELFGQNATAHDMLSLLQDTFTEVQLPVHKVISKEGLQRSAESREHIYPGTCSCSHYNYRNFVLIGDAAHCSQINAAQGVNTALEDAFLLTNLLKDQTGSHNNVDQALENFTRSRKPDMDALQRMMRHPFFATMKSTWRSQTIEKLRWTKAPCLRSLNEQIVLNELSFSQCEKNMLLQYHMPTLIAVLSLGLSSRIIPIGVRHLIKLFFVVVKALRT</sequence>
<dbReference type="SUPFAM" id="SSF51905">
    <property type="entry name" value="FAD/NAD(P)-binding domain"/>
    <property type="match status" value="1"/>
</dbReference>
<dbReference type="PANTHER" id="PTHR46028">
    <property type="entry name" value="KYNURENINE 3-MONOOXYGENASE"/>
    <property type="match status" value="1"/>
</dbReference>
<reference evidence="8" key="1">
    <citation type="submission" date="2021-01" db="EMBL/GenBank/DDBJ databases">
        <authorList>
            <person name="Corre E."/>
            <person name="Pelletier E."/>
            <person name="Niang G."/>
            <person name="Scheremetjew M."/>
            <person name="Finn R."/>
            <person name="Kale V."/>
            <person name="Holt S."/>
            <person name="Cochrane G."/>
            <person name="Meng A."/>
            <person name="Brown T."/>
            <person name="Cohen L."/>
        </authorList>
    </citation>
    <scope>NUCLEOTIDE SEQUENCE</scope>
    <source>
        <strain evidence="8">CCMP2084</strain>
    </source>
</reference>
<keyword evidence="5" id="KW-0560">Oxidoreductase</keyword>
<dbReference type="AlphaFoldDB" id="A0A7S2XRS9"/>
<dbReference type="EMBL" id="HBHQ01025238">
    <property type="protein sequence ID" value="CAD9825190.1"/>
    <property type="molecule type" value="Transcribed_RNA"/>
</dbReference>
<accession>A0A7S2XRS9</accession>
<evidence type="ECO:0000256" key="3">
    <source>
        <dbReference type="ARBA" id="ARBA00022827"/>
    </source>
</evidence>
<keyword evidence="2" id="KW-0285">Flavoprotein</keyword>
<comment type="cofactor">
    <cofactor evidence="1">
        <name>FAD</name>
        <dbReference type="ChEBI" id="CHEBI:57692"/>
    </cofactor>
</comment>